<name>A0A558BKK6_9BACT</name>
<evidence type="ECO:0000313" key="1">
    <source>
        <dbReference type="EMBL" id="TVT37045.1"/>
    </source>
</evidence>
<dbReference type="Proteomes" id="UP000317624">
    <property type="component" value="Unassembled WGS sequence"/>
</dbReference>
<organism evidence="1 2">
    <name type="scientific">Hymenobacter setariae</name>
    <dbReference type="NCBI Taxonomy" id="2594794"/>
    <lineage>
        <taxon>Bacteria</taxon>
        <taxon>Pseudomonadati</taxon>
        <taxon>Bacteroidota</taxon>
        <taxon>Cytophagia</taxon>
        <taxon>Cytophagales</taxon>
        <taxon>Hymenobacteraceae</taxon>
        <taxon>Hymenobacter</taxon>
    </lineage>
</organism>
<gene>
    <name evidence="1" type="ORF">FNT36_24595</name>
</gene>
<dbReference type="RefSeq" id="WP_144853276.1">
    <property type="nucleotide sequence ID" value="NZ_VMRJ01000008.1"/>
</dbReference>
<dbReference type="AlphaFoldDB" id="A0A558BKK6"/>
<sequence>MNRQLLVEFDDLFKGPAQPIADYLSGINRLDRLQCVSHLLGYLSHTPATKRDYVTDMQQFFGPQHNALFASQVYQQTQALARRVESKLNFLHPKTVLQLYSLCFELPDEPTRQTEPELECSLFVACLVLNESYIREQYQAMTVARQLLPTQPLAAAALAGTFSDFELVNHRLHHIAMLQLIKSVRLFEFLEAEARFAPLLQAFVQRFNCQNWQEYFRQLSGVIKPVTQAQTAGRIAVEVPVRPDYVSACAFLRHFTLPEGQPLDMADFTSLRATPLCEESPGTFVLVYPVLVLEALHKGLYFQFNLANRSLPKGQREPDWRSVYCDLFSEQYLMYLLLDATLKGRGLALSGRAIFEGWQLKGQAEPDYYFRHDNRAVLFESKDVLVHKDAKAGHDFATYLDEVRKKFYEDEHHHPKAAKQLAGNVARLLRHQLPFDTDFDPAELLLYPVLVVHDRLYNQPGLNVVVNDWFQEELAELAQQGLPVHNVRPLIIIDADTLLAYHEDFRDGRLVFEDMLEEYVAYLRAPAWDGMSAAEDEQRQMQSIHPFALFLENYAEKRDMLGIPRQMLYQILPIINRDADDQPGQ</sequence>
<keyword evidence="2" id="KW-1185">Reference proteome</keyword>
<evidence type="ECO:0000313" key="2">
    <source>
        <dbReference type="Proteomes" id="UP000317624"/>
    </source>
</evidence>
<dbReference type="EMBL" id="VMRJ01000008">
    <property type="protein sequence ID" value="TVT37045.1"/>
    <property type="molecule type" value="Genomic_DNA"/>
</dbReference>
<proteinExistence type="predicted"/>
<accession>A0A558BKK6</accession>
<comment type="caution">
    <text evidence="1">The sequence shown here is derived from an EMBL/GenBank/DDBJ whole genome shotgun (WGS) entry which is preliminary data.</text>
</comment>
<reference evidence="1 2" key="1">
    <citation type="submission" date="2019-07" db="EMBL/GenBank/DDBJ databases">
        <title>Hymenobacter sp. straun FUR1 Genome sequencing and assembly.</title>
        <authorList>
            <person name="Chhetri G."/>
        </authorList>
    </citation>
    <scope>NUCLEOTIDE SEQUENCE [LARGE SCALE GENOMIC DNA]</scope>
    <source>
        <strain evidence="1 2">Fur1</strain>
    </source>
</reference>
<dbReference type="OrthoDB" id="1275259at2"/>
<protein>
    <submittedName>
        <fullName evidence="1">Uncharacterized protein</fullName>
    </submittedName>
</protein>